<comment type="caution">
    <text evidence="1">The sequence shown here is derived from an EMBL/GenBank/DDBJ whole genome shotgun (WGS) entry which is preliminary data.</text>
</comment>
<dbReference type="RefSeq" id="WP_161109928.1">
    <property type="nucleotide sequence ID" value="NZ_JBHXVI010000018.1"/>
</dbReference>
<protein>
    <submittedName>
        <fullName evidence="1">Uncharacterized protein</fullName>
    </submittedName>
</protein>
<reference evidence="1 2" key="1">
    <citation type="journal article" date="2019" name="Nat. Commun.">
        <title>The antimicrobial potential of Streptomyces from insect microbiomes.</title>
        <authorList>
            <person name="Chevrette M.G."/>
            <person name="Carlson C.M."/>
            <person name="Ortega H.E."/>
            <person name="Thomas C."/>
            <person name="Ananiev G.E."/>
            <person name="Barns K.J."/>
            <person name="Book A.J."/>
            <person name="Cagnazzo J."/>
            <person name="Carlos C."/>
            <person name="Flanigan W."/>
            <person name="Grubbs K.J."/>
            <person name="Horn H.A."/>
            <person name="Hoffmann F.M."/>
            <person name="Klassen J.L."/>
            <person name="Knack J.J."/>
            <person name="Lewin G.R."/>
            <person name="McDonald B.R."/>
            <person name="Muller L."/>
            <person name="Melo W.G.P."/>
            <person name="Pinto-Tomas A.A."/>
            <person name="Schmitz A."/>
            <person name="Wendt-Pienkowski E."/>
            <person name="Wildman S."/>
            <person name="Zhao M."/>
            <person name="Zhang F."/>
            <person name="Bugni T.S."/>
            <person name="Andes D.R."/>
            <person name="Pupo M.T."/>
            <person name="Currie C.R."/>
        </authorList>
    </citation>
    <scope>NUCLEOTIDE SEQUENCE [LARGE SCALE GENOMIC DNA]</scope>
    <source>
        <strain evidence="1 2">SID5840</strain>
    </source>
</reference>
<organism evidence="1 2">
    <name type="scientific">Nocardiopsis alba</name>
    <dbReference type="NCBI Taxonomy" id="53437"/>
    <lineage>
        <taxon>Bacteria</taxon>
        <taxon>Bacillati</taxon>
        <taxon>Actinomycetota</taxon>
        <taxon>Actinomycetes</taxon>
        <taxon>Streptosporangiales</taxon>
        <taxon>Nocardiopsidaceae</taxon>
        <taxon>Nocardiopsis</taxon>
    </lineage>
</organism>
<gene>
    <name evidence="1" type="ORF">GTW20_00265</name>
</gene>
<proteinExistence type="predicted"/>
<name>A0A7K2ILR9_9ACTN</name>
<evidence type="ECO:0000313" key="1">
    <source>
        <dbReference type="EMBL" id="MYR30735.1"/>
    </source>
</evidence>
<dbReference type="AlphaFoldDB" id="A0A7K2ILR9"/>
<dbReference type="EMBL" id="WWHY01000001">
    <property type="protein sequence ID" value="MYR30735.1"/>
    <property type="molecule type" value="Genomic_DNA"/>
</dbReference>
<accession>A0A7K2ILR9</accession>
<evidence type="ECO:0000313" key="2">
    <source>
        <dbReference type="Proteomes" id="UP000467124"/>
    </source>
</evidence>
<dbReference type="Proteomes" id="UP000467124">
    <property type="component" value="Unassembled WGS sequence"/>
</dbReference>
<sequence>MTDTNTEALESQAAEAEADGQEYVLVAMGEDTYRVIPQKQWRISFLRHLNEGDFEEWANCVMHPEDAERFIAVDPTLDEFKDFSKAAAKASGDGLGKSSGRRR</sequence>